<dbReference type="InterPro" id="IPR036047">
    <property type="entry name" value="F-box-like_dom_sf"/>
</dbReference>
<dbReference type="PANTHER" id="PTHR34098">
    <property type="entry name" value="F-BOX ONLY PROTEIN 47"/>
    <property type="match status" value="1"/>
</dbReference>
<feature type="region of interest" description="Disordered" evidence="1">
    <location>
        <begin position="576"/>
        <end position="628"/>
    </location>
</feature>
<evidence type="ECO:0000259" key="2">
    <source>
        <dbReference type="PROSITE" id="PS50181"/>
    </source>
</evidence>
<sequence>MSLVKLPYELVAYVVRHLHLGDIRSLSFSCRKFQFLLHEPNIAKLVLEANAPYSLEARDARANKRYAGELRRLIKRREAIASVSPYLVAIVGRADAWIYVNGLLCYIRDRQIRILDLHHAASHEMVVSIRTLLDEAIEEPRANRKYRLQLLYCAHDIVSCLYSHAKHAQPGCASWLLVFNPRTGEIITTEPLASTFKIFVRNNDKFLYYGTNSEMGRDGYRRWVIRGFDLTERTWLDQKLDIAAVIGSEIGSTVSFDIFDNYFYGVSNQTSLEIEEIDWISYYTCFRFPLTRRGFQDIERAPRHLFWRRSQAEGPIDDRWTFLRMFKDEMTGQLKVIESRKEWLSGSISAMRTYYTTVIDFDDVAIRKAWDLAEQKLLSDPDLSASGSGKLQLGAPAKPTLRDPHMVHPGDDSSSDLTFTLSKCPIRSYYPSSQTFIDIVDDTTSFDPNDQRIRIRGGSRRLWTPGELRQRKYSPTSQGPEHLDTVSHQIDSLYRSEGVVFWPPDGDQAGADPALADLYAVLNPPGYVGNLHGSWDERSLIYATGGMSGGPKSLVFISFDPSIHLAGATPYPSNNLLGRSASQSPPLQGEDKGKDAVEWYPTSQPDATARPGVRVDSDLTSKATNGVNSSSWGALESASYREIARGYHFAR</sequence>
<dbReference type="PROSITE" id="PS50181">
    <property type="entry name" value="FBOX"/>
    <property type="match status" value="1"/>
</dbReference>
<dbReference type="EMBL" id="BAAFSV010000002">
    <property type="protein sequence ID" value="GAB1313863.1"/>
    <property type="molecule type" value="Genomic_DNA"/>
</dbReference>
<dbReference type="InterPro" id="IPR001810">
    <property type="entry name" value="F-box_dom"/>
</dbReference>
<feature type="domain" description="F-box" evidence="2">
    <location>
        <begin position="1"/>
        <end position="46"/>
    </location>
</feature>
<proteinExistence type="predicted"/>
<dbReference type="Pfam" id="PF00646">
    <property type="entry name" value="F-box"/>
    <property type="match status" value="1"/>
</dbReference>
<dbReference type="SUPFAM" id="SSF81383">
    <property type="entry name" value="F-box domain"/>
    <property type="match status" value="1"/>
</dbReference>
<dbReference type="Proteomes" id="UP001628179">
    <property type="component" value="Unassembled WGS sequence"/>
</dbReference>
<evidence type="ECO:0000313" key="4">
    <source>
        <dbReference type="Proteomes" id="UP001628179"/>
    </source>
</evidence>
<dbReference type="PANTHER" id="PTHR34098:SF1">
    <property type="entry name" value="F-BOX ONLY PROTEIN 47"/>
    <property type="match status" value="1"/>
</dbReference>
<feature type="compositionally biased region" description="Polar residues" evidence="1">
    <location>
        <begin position="576"/>
        <end position="586"/>
    </location>
</feature>
<name>A0ABQ0G7X1_9PEZI</name>
<protein>
    <recommendedName>
        <fullName evidence="2">F-box domain-containing protein</fullName>
    </recommendedName>
</protein>
<organism evidence="3 4">
    <name type="scientific">Madurella fahalii</name>
    <dbReference type="NCBI Taxonomy" id="1157608"/>
    <lineage>
        <taxon>Eukaryota</taxon>
        <taxon>Fungi</taxon>
        <taxon>Dikarya</taxon>
        <taxon>Ascomycota</taxon>
        <taxon>Pezizomycotina</taxon>
        <taxon>Sordariomycetes</taxon>
        <taxon>Sordariomycetidae</taxon>
        <taxon>Sordariales</taxon>
        <taxon>Sordariales incertae sedis</taxon>
        <taxon>Madurella</taxon>
    </lineage>
</organism>
<dbReference type="RefSeq" id="XP_070915594.1">
    <property type="nucleotide sequence ID" value="XM_071059493.1"/>
</dbReference>
<reference evidence="3 4" key="1">
    <citation type="submission" date="2024-09" db="EMBL/GenBank/DDBJ databases">
        <title>Itraconazole resistance in Madurella fahalii resulting from another homologue of gene encoding cytochrome P450 14-alpha sterol demethylase (CYP51).</title>
        <authorList>
            <person name="Yoshioka I."/>
            <person name="Fahal A.H."/>
            <person name="Kaneko S."/>
            <person name="Yaguchi T."/>
        </authorList>
    </citation>
    <scope>NUCLEOTIDE SEQUENCE [LARGE SCALE GENOMIC DNA]</scope>
    <source>
        <strain evidence="3 4">IFM 68171</strain>
    </source>
</reference>
<dbReference type="InterPro" id="IPR038946">
    <property type="entry name" value="FBXO47"/>
</dbReference>
<gene>
    <name evidence="3" type="ORF">MFIFM68171_04073</name>
</gene>
<evidence type="ECO:0000256" key="1">
    <source>
        <dbReference type="SAM" id="MobiDB-lite"/>
    </source>
</evidence>
<keyword evidence="4" id="KW-1185">Reference proteome</keyword>
<comment type="caution">
    <text evidence="3">The sequence shown here is derived from an EMBL/GenBank/DDBJ whole genome shotgun (WGS) entry which is preliminary data.</text>
</comment>
<evidence type="ECO:0000313" key="3">
    <source>
        <dbReference type="EMBL" id="GAB1313863.1"/>
    </source>
</evidence>
<accession>A0ABQ0G7X1</accession>
<dbReference type="GeneID" id="98174816"/>